<dbReference type="Pfam" id="PF21597">
    <property type="entry name" value="TetR_C_43"/>
    <property type="match status" value="1"/>
</dbReference>
<evidence type="ECO:0000256" key="3">
    <source>
        <dbReference type="ARBA" id="ARBA00023163"/>
    </source>
</evidence>
<dbReference type="Gene3D" id="1.10.357.10">
    <property type="entry name" value="Tetracycline Repressor, domain 2"/>
    <property type="match status" value="1"/>
</dbReference>
<dbReference type="Pfam" id="PF00440">
    <property type="entry name" value="TetR_N"/>
    <property type="match status" value="1"/>
</dbReference>
<dbReference type="InterPro" id="IPR009057">
    <property type="entry name" value="Homeodomain-like_sf"/>
</dbReference>
<keyword evidence="3" id="KW-0804">Transcription</keyword>
<accession>A0ABS5L4T7</accession>
<dbReference type="InterPro" id="IPR001647">
    <property type="entry name" value="HTH_TetR"/>
</dbReference>
<evidence type="ECO:0000313" key="7">
    <source>
        <dbReference type="EMBL" id="MBS2553311.1"/>
    </source>
</evidence>
<feature type="domain" description="HTH tetR-type" evidence="6">
    <location>
        <begin position="16"/>
        <end position="75"/>
    </location>
</feature>
<dbReference type="PANTHER" id="PTHR30055">
    <property type="entry name" value="HTH-TYPE TRANSCRIPTIONAL REGULATOR RUTR"/>
    <property type="match status" value="1"/>
</dbReference>
<dbReference type="PANTHER" id="PTHR30055:SF234">
    <property type="entry name" value="HTH-TYPE TRANSCRIPTIONAL REGULATOR BETI"/>
    <property type="match status" value="1"/>
</dbReference>
<dbReference type="PRINTS" id="PR00455">
    <property type="entry name" value="HTHTETR"/>
</dbReference>
<dbReference type="RefSeq" id="WP_212019728.1">
    <property type="nucleotide sequence ID" value="NZ_JAAFYZ010000246.1"/>
</dbReference>
<proteinExistence type="predicted"/>
<evidence type="ECO:0000256" key="2">
    <source>
        <dbReference type="ARBA" id="ARBA00023125"/>
    </source>
</evidence>
<dbReference type="SUPFAM" id="SSF46689">
    <property type="entry name" value="Homeodomain-like"/>
    <property type="match status" value="1"/>
</dbReference>
<feature type="DNA-binding region" description="H-T-H motif" evidence="4">
    <location>
        <begin position="38"/>
        <end position="57"/>
    </location>
</feature>
<sequence>MPVEPTEPRRRRVDAERNRRRILTGAREVFRDHGVAATLNDIAHHVGIGVGTVYRHFSDKEELIDALFDDMVETVDGYLREALEEPDAWLGLTRALERTCEVQAFDRGLREVMLGTGRGPQRQRQMRDRVAPSVDALVARAQEQGTLRADVVPPDFAVVQLMLGAVSDHTGQPELWRRYLVLLVDGLRARPENVQMPELQASDDAMQEALAASSARSVRDSKSGR</sequence>
<evidence type="ECO:0000313" key="8">
    <source>
        <dbReference type="Proteomes" id="UP000730482"/>
    </source>
</evidence>
<keyword evidence="2 4" id="KW-0238">DNA-binding</keyword>
<feature type="region of interest" description="Disordered" evidence="5">
    <location>
        <begin position="206"/>
        <end position="225"/>
    </location>
</feature>
<dbReference type="InterPro" id="IPR049445">
    <property type="entry name" value="TetR_SbtR-like_C"/>
</dbReference>
<evidence type="ECO:0000259" key="6">
    <source>
        <dbReference type="PROSITE" id="PS50977"/>
    </source>
</evidence>
<dbReference type="InterPro" id="IPR050109">
    <property type="entry name" value="HTH-type_TetR-like_transc_reg"/>
</dbReference>
<dbReference type="InterPro" id="IPR023772">
    <property type="entry name" value="DNA-bd_HTH_TetR-type_CS"/>
</dbReference>
<dbReference type="PROSITE" id="PS01081">
    <property type="entry name" value="HTH_TETR_1"/>
    <property type="match status" value="1"/>
</dbReference>
<evidence type="ECO:0000256" key="5">
    <source>
        <dbReference type="SAM" id="MobiDB-lite"/>
    </source>
</evidence>
<protein>
    <submittedName>
        <fullName evidence="7">TetR/AcrR family transcriptional regulator</fullName>
    </submittedName>
</protein>
<name>A0ABS5L4T7_9ACTN</name>
<evidence type="ECO:0000256" key="1">
    <source>
        <dbReference type="ARBA" id="ARBA00023015"/>
    </source>
</evidence>
<keyword evidence="8" id="KW-1185">Reference proteome</keyword>
<dbReference type="EMBL" id="JAAFYZ010000246">
    <property type="protein sequence ID" value="MBS2553311.1"/>
    <property type="molecule type" value="Genomic_DNA"/>
</dbReference>
<gene>
    <name evidence="7" type="ORF">KGQ19_41300</name>
</gene>
<dbReference type="InterPro" id="IPR036271">
    <property type="entry name" value="Tet_transcr_reg_TetR-rel_C_sf"/>
</dbReference>
<comment type="caution">
    <text evidence="7">The sequence shown here is derived from an EMBL/GenBank/DDBJ whole genome shotgun (WGS) entry which is preliminary data.</text>
</comment>
<keyword evidence="1" id="KW-0805">Transcription regulation</keyword>
<reference evidence="7 8" key="1">
    <citation type="submission" date="2020-02" db="EMBL/GenBank/DDBJ databases">
        <title>Acidophilic actinobacteria isolated from forest soil.</title>
        <authorList>
            <person name="Golinska P."/>
        </authorList>
    </citation>
    <scope>NUCLEOTIDE SEQUENCE [LARGE SCALE GENOMIC DNA]</scope>
    <source>
        <strain evidence="7 8">NL8</strain>
    </source>
</reference>
<dbReference type="PROSITE" id="PS50977">
    <property type="entry name" value="HTH_TETR_2"/>
    <property type="match status" value="1"/>
</dbReference>
<dbReference type="Proteomes" id="UP000730482">
    <property type="component" value="Unassembled WGS sequence"/>
</dbReference>
<organism evidence="7 8">
    <name type="scientific">Catenulispora pinistramenti</name>
    <dbReference type="NCBI Taxonomy" id="2705254"/>
    <lineage>
        <taxon>Bacteria</taxon>
        <taxon>Bacillati</taxon>
        <taxon>Actinomycetota</taxon>
        <taxon>Actinomycetes</taxon>
        <taxon>Catenulisporales</taxon>
        <taxon>Catenulisporaceae</taxon>
        <taxon>Catenulispora</taxon>
    </lineage>
</organism>
<evidence type="ECO:0000256" key="4">
    <source>
        <dbReference type="PROSITE-ProRule" id="PRU00335"/>
    </source>
</evidence>
<dbReference type="SUPFAM" id="SSF48498">
    <property type="entry name" value="Tetracyclin repressor-like, C-terminal domain"/>
    <property type="match status" value="1"/>
</dbReference>